<feature type="transmembrane region" description="Helical" evidence="1">
    <location>
        <begin position="96"/>
        <end position="116"/>
    </location>
</feature>
<comment type="caution">
    <text evidence="2">The sequence shown here is derived from an EMBL/GenBank/DDBJ whole genome shotgun (WGS) entry which is preliminary data.</text>
</comment>
<reference evidence="2 3" key="1">
    <citation type="journal article" date="2018" name="Evol. Lett.">
        <title>Horizontal gene cluster transfer increased hallucinogenic mushroom diversity.</title>
        <authorList>
            <person name="Reynolds H.T."/>
            <person name="Vijayakumar V."/>
            <person name="Gluck-Thaler E."/>
            <person name="Korotkin H.B."/>
            <person name="Matheny P.B."/>
            <person name="Slot J.C."/>
        </authorList>
    </citation>
    <scope>NUCLEOTIDE SEQUENCE [LARGE SCALE GENOMIC DNA]</scope>
    <source>
        <strain evidence="2 3">2631</strain>
    </source>
</reference>
<proteinExistence type="predicted"/>
<dbReference type="Proteomes" id="UP000283269">
    <property type="component" value="Unassembled WGS sequence"/>
</dbReference>
<feature type="transmembrane region" description="Helical" evidence="1">
    <location>
        <begin position="136"/>
        <end position="155"/>
    </location>
</feature>
<keyword evidence="1" id="KW-0472">Membrane</keyword>
<organism evidence="2 3">
    <name type="scientific">Psilocybe cyanescens</name>
    <dbReference type="NCBI Taxonomy" id="93625"/>
    <lineage>
        <taxon>Eukaryota</taxon>
        <taxon>Fungi</taxon>
        <taxon>Dikarya</taxon>
        <taxon>Basidiomycota</taxon>
        <taxon>Agaricomycotina</taxon>
        <taxon>Agaricomycetes</taxon>
        <taxon>Agaricomycetidae</taxon>
        <taxon>Agaricales</taxon>
        <taxon>Agaricineae</taxon>
        <taxon>Strophariaceae</taxon>
        <taxon>Psilocybe</taxon>
    </lineage>
</organism>
<feature type="transmembrane region" description="Helical" evidence="1">
    <location>
        <begin position="56"/>
        <end position="76"/>
    </location>
</feature>
<evidence type="ECO:0000256" key="1">
    <source>
        <dbReference type="SAM" id="Phobius"/>
    </source>
</evidence>
<sequence>VNVFLVFWTLSSTDVPERNCKRWFIFQIIAGCVLVAALDSILMLRVYALHQRDKRVGVFLLFLFCGQIGVDVVFGPRSVDVRYDGVCDSSETHSSVVYFCASVWATHISLGVLTAVKYDLMKMKVPVVRLVTRDGAWIMFIVCSLFAVITPLAIMNQVSKAHIVFGWPISILSIGTLDLTETSIDLENLTEFLTELHTLQIELQEW</sequence>
<feature type="non-terminal residue" evidence="2">
    <location>
        <position position="1"/>
    </location>
</feature>
<keyword evidence="3" id="KW-1185">Reference proteome</keyword>
<accession>A0A409WBU3</accession>
<evidence type="ECO:0008006" key="4">
    <source>
        <dbReference type="Google" id="ProtNLM"/>
    </source>
</evidence>
<keyword evidence="1" id="KW-1133">Transmembrane helix</keyword>
<keyword evidence="1" id="KW-0812">Transmembrane</keyword>
<gene>
    <name evidence="2" type="ORF">CVT25_003214</name>
</gene>
<dbReference type="OrthoDB" id="3020506at2759"/>
<feature type="transmembrane region" description="Helical" evidence="1">
    <location>
        <begin position="23"/>
        <end position="44"/>
    </location>
</feature>
<name>A0A409WBU3_PSICY</name>
<dbReference type="InParanoid" id="A0A409WBU3"/>
<protein>
    <recommendedName>
        <fullName evidence="4">G-protein coupled receptors family 1 profile domain-containing protein</fullName>
    </recommendedName>
</protein>
<dbReference type="AlphaFoldDB" id="A0A409WBU3"/>
<dbReference type="EMBL" id="NHYD01003557">
    <property type="protein sequence ID" value="PPQ76015.1"/>
    <property type="molecule type" value="Genomic_DNA"/>
</dbReference>
<evidence type="ECO:0000313" key="3">
    <source>
        <dbReference type="Proteomes" id="UP000283269"/>
    </source>
</evidence>
<evidence type="ECO:0000313" key="2">
    <source>
        <dbReference type="EMBL" id="PPQ76015.1"/>
    </source>
</evidence>